<dbReference type="Pfam" id="PF01433">
    <property type="entry name" value="Peptidase_M1"/>
    <property type="match status" value="1"/>
</dbReference>
<reference evidence="16" key="2">
    <citation type="submission" date="2020-09" db="EMBL/GenBank/DDBJ databases">
        <authorList>
            <person name="Sun Q."/>
            <person name="Zhou Y."/>
        </authorList>
    </citation>
    <scope>NUCLEOTIDE SEQUENCE</scope>
    <source>
        <strain evidence="16">CGMCC 1.15478</strain>
    </source>
</reference>
<evidence type="ECO:0000256" key="4">
    <source>
        <dbReference type="ARBA" id="ARBA00012564"/>
    </source>
</evidence>
<feature type="region of interest" description="Disordered" evidence="13">
    <location>
        <begin position="1"/>
        <end position="23"/>
    </location>
</feature>
<evidence type="ECO:0000256" key="3">
    <source>
        <dbReference type="ARBA" id="ARBA00010136"/>
    </source>
</evidence>
<name>A0A916ULI3_9ACTN</name>
<evidence type="ECO:0000256" key="6">
    <source>
        <dbReference type="ARBA" id="ARBA00022670"/>
    </source>
</evidence>
<keyword evidence="7" id="KW-0479">Metal-binding</keyword>
<dbReference type="InterPro" id="IPR014782">
    <property type="entry name" value="Peptidase_M1_dom"/>
</dbReference>
<dbReference type="GO" id="GO:0008237">
    <property type="term" value="F:metallopeptidase activity"/>
    <property type="evidence" value="ECO:0007669"/>
    <property type="project" value="UniProtKB-KW"/>
</dbReference>
<evidence type="ECO:0000256" key="7">
    <source>
        <dbReference type="ARBA" id="ARBA00022723"/>
    </source>
</evidence>
<dbReference type="PANTHER" id="PTHR11533">
    <property type="entry name" value="PROTEASE M1 ZINC METALLOPROTEASE"/>
    <property type="match status" value="1"/>
</dbReference>
<dbReference type="EMBL" id="BMJH01000004">
    <property type="protein sequence ID" value="GGC76137.1"/>
    <property type="molecule type" value="Genomic_DNA"/>
</dbReference>
<dbReference type="Pfam" id="PF17900">
    <property type="entry name" value="Peptidase_M1_N"/>
    <property type="match status" value="1"/>
</dbReference>
<dbReference type="Proteomes" id="UP000641514">
    <property type="component" value="Unassembled WGS sequence"/>
</dbReference>
<reference evidence="16" key="1">
    <citation type="journal article" date="2014" name="Int. J. Syst. Evol. Microbiol.">
        <title>Complete genome sequence of Corynebacterium casei LMG S-19264T (=DSM 44701T), isolated from a smear-ripened cheese.</title>
        <authorList>
            <consortium name="US DOE Joint Genome Institute (JGI-PGF)"/>
            <person name="Walter F."/>
            <person name="Albersmeier A."/>
            <person name="Kalinowski J."/>
            <person name="Ruckert C."/>
        </authorList>
    </citation>
    <scope>NUCLEOTIDE SEQUENCE</scope>
    <source>
        <strain evidence="16">CGMCC 1.15478</strain>
    </source>
</reference>
<dbReference type="InterPro" id="IPR050344">
    <property type="entry name" value="Peptidase_M1_aminopeptidases"/>
</dbReference>
<organism evidence="16 17">
    <name type="scientific">Hoyosella rhizosphaerae</name>
    <dbReference type="NCBI Taxonomy" id="1755582"/>
    <lineage>
        <taxon>Bacteria</taxon>
        <taxon>Bacillati</taxon>
        <taxon>Actinomycetota</taxon>
        <taxon>Actinomycetes</taxon>
        <taxon>Mycobacteriales</taxon>
        <taxon>Hoyosellaceae</taxon>
        <taxon>Hoyosella</taxon>
    </lineage>
</organism>
<evidence type="ECO:0000256" key="5">
    <source>
        <dbReference type="ARBA" id="ARBA00015611"/>
    </source>
</evidence>
<dbReference type="GO" id="GO:0006508">
    <property type="term" value="P:proteolysis"/>
    <property type="evidence" value="ECO:0007669"/>
    <property type="project" value="UniProtKB-KW"/>
</dbReference>
<evidence type="ECO:0000313" key="16">
    <source>
        <dbReference type="EMBL" id="GGC76137.1"/>
    </source>
</evidence>
<keyword evidence="10" id="KW-0482">Metalloprotease</keyword>
<dbReference type="Gene3D" id="1.10.390.10">
    <property type="entry name" value="Neutral Protease Domain 2"/>
    <property type="match status" value="1"/>
</dbReference>
<dbReference type="InterPro" id="IPR027268">
    <property type="entry name" value="Peptidase_M4/M1_CTD_sf"/>
</dbReference>
<dbReference type="InterPro" id="IPR045357">
    <property type="entry name" value="Aminopeptidase_N-like_N"/>
</dbReference>
<dbReference type="SUPFAM" id="SSF63737">
    <property type="entry name" value="Leukotriene A4 hydrolase N-terminal domain"/>
    <property type="match status" value="1"/>
</dbReference>
<dbReference type="InterPro" id="IPR042097">
    <property type="entry name" value="Aminopeptidase_N-like_N_sf"/>
</dbReference>
<dbReference type="SUPFAM" id="SSF55486">
    <property type="entry name" value="Metalloproteases ('zincins'), catalytic domain"/>
    <property type="match status" value="1"/>
</dbReference>
<protein>
    <recommendedName>
        <fullName evidence="5">Aminopeptidase N</fullName>
        <ecNumber evidence="4">3.4.11.2</ecNumber>
    </recommendedName>
    <alternativeName>
        <fullName evidence="11">Alanine aminopeptidase</fullName>
    </alternativeName>
    <alternativeName>
        <fullName evidence="12">Lysyl aminopeptidase</fullName>
    </alternativeName>
</protein>
<dbReference type="GO" id="GO:0008270">
    <property type="term" value="F:zinc ion binding"/>
    <property type="evidence" value="ECO:0007669"/>
    <property type="project" value="InterPro"/>
</dbReference>
<comment type="similarity">
    <text evidence="3">Belongs to the peptidase M1 family.</text>
</comment>
<comment type="cofactor">
    <cofactor evidence="2">
        <name>Zn(2+)</name>
        <dbReference type="ChEBI" id="CHEBI:29105"/>
    </cofactor>
</comment>
<feature type="domain" description="Aminopeptidase N-like N-terminal" evidence="15">
    <location>
        <begin position="36"/>
        <end position="208"/>
    </location>
</feature>
<keyword evidence="9" id="KW-0862">Zinc</keyword>
<evidence type="ECO:0000256" key="12">
    <source>
        <dbReference type="ARBA" id="ARBA00031533"/>
    </source>
</evidence>
<sequence>MELNSHHETATPSKPMTPNAIDPYIPGSGNTGYSVTHYDLDITYRVATNRLEGQAIINAVCDEPLNRIALDLSTALKVGKVKVNGAGVAKFSHKENKLRLKLQGSIGEGERIRIEVKYAGRPQPVNNLFGSIGWEELTEGALTANQPNGASTWFPCNDHPSAKASYRIAVTTESVYRALANGTLQSTKSGPGTTTRVYDQPEPMSPYLATIQIGHYATHTVATTPVPITAALPPRLRTNFDHDFARQNRMMKLFSQLFGPYPFPSYTVVVTDDALEIPLEAQCMSVFGANHCDGTRHSERLIAHELAHQWFGNSVTAAQYRDIWLHEGFACYAEWLWSENSDGPAAKEWAEHYWLKLNRSSKDLILTDPGPRNLFDDRVYKRGALTLHSLRTRIGDDPFFSLLQDWTNRYRYSTVTTADFTELATHYTAQPLDDLWSDWLRKKPLPDLP</sequence>
<evidence type="ECO:0000256" key="1">
    <source>
        <dbReference type="ARBA" id="ARBA00000098"/>
    </source>
</evidence>
<dbReference type="CDD" id="cd09603">
    <property type="entry name" value="M1_APN_like"/>
    <property type="match status" value="1"/>
</dbReference>
<feature type="domain" description="Peptidase M1 membrane alanine aminopeptidase" evidence="14">
    <location>
        <begin position="247"/>
        <end position="439"/>
    </location>
</feature>
<dbReference type="PRINTS" id="PR00756">
    <property type="entry name" value="ALADIPTASE"/>
</dbReference>
<evidence type="ECO:0000256" key="13">
    <source>
        <dbReference type="SAM" id="MobiDB-lite"/>
    </source>
</evidence>
<accession>A0A916ULI3</accession>
<evidence type="ECO:0000259" key="15">
    <source>
        <dbReference type="Pfam" id="PF17900"/>
    </source>
</evidence>
<evidence type="ECO:0000313" key="17">
    <source>
        <dbReference type="Proteomes" id="UP000641514"/>
    </source>
</evidence>
<proteinExistence type="inferred from homology"/>
<evidence type="ECO:0000256" key="10">
    <source>
        <dbReference type="ARBA" id="ARBA00023049"/>
    </source>
</evidence>
<dbReference type="InterPro" id="IPR001930">
    <property type="entry name" value="Peptidase_M1"/>
</dbReference>
<evidence type="ECO:0000256" key="8">
    <source>
        <dbReference type="ARBA" id="ARBA00022801"/>
    </source>
</evidence>
<gene>
    <name evidence="16" type="ORF">GCM10011410_31710</name>
</gene>
<dbReference type="GO" id="GO:0016285">
    <property type="term" value="F:alanyl aminopeptidase activity"/>
    <property type="evidence" value="ECO:0007669"/>
    <property type="project" value="UniProtKB-EC"/>
</dbReference>
<comment type="catalytic activity">
    <reaction evidence="1">
        <text>Release of an N-terminal amino acid, Xaa-|-Yaa- from a peptide, amide or arylamide. Xaa is preferably Ala, but may be most amino acids including Pro (slow action). When a terminal hydrophobic residue is followed by a prolyl residue, the two may be released as an intact Xaa-Pro dipeptide.</text>
        <dbReference type="EC" id="3.4.11.2"/>
    </reaction>
</comment>
<dbReference type="AlphaFoldDB" id="A0A916ULI3"/>
<evidence type="ECO:0000256" key="9">
    <source>
        <dbReference type="ARBA" id="ARBA00022833"/>
    </source>
</evidence>
<evidence type="ECO:0000259" key="14">
    <source>
        <dbReference type="Pfam" id="PF01433"/>
    </source>
</evidence>
<evidence type="ECO:0000256" key="2">
    <source>
        <dbReference type="ARBA" id="ARBA00001947"/>
    </source>
</evidence>
<keyword evidence="8" id="KW-0378">Hydrolase</keyword>
<evidence type="ECO:0000256" key="11">
    <source>
        <dbReference type="ARBA" id="ARBA00029811"/>
    </source>
</evidence>
<comment type="caution">
    <text evidence="16">The sequence shown here is derived from an EMBL/GenBank/DDBJ whole genome shotgun (WGS) entry which is preliminary data.</text>
</comment>
<keyword evidence="17" id="KW-1185">Reference proteome</keyword>
<keyword evidence="6" id="KW-0645">Protease</keyword>
<dbReference type="EC" id="3.4.11.2" evidence="4"/>
<dbReference type="Gene3D" id="2.60.40.1730">
    <property type="entry name" value="tricorn interacting facor f3 domain"/>
    <property type="match status" value="1"/>
</dbReference>